<dbReference type="EMBL" id="RCMV01000793">
    <property type="protein sequence ID" value="KAG3212842.1"/>
    <property type="molecule type" value="Genomic_DNA"/>
</dbReference>
<reference evidence="2" key="1">
    <citation type="submission" date="2018-05" db="EMBL/GenBank/DDBJ databases">
        <title>Effector identification in a new, highly contiguous assembly of the strawberry crown rot pathogen Phytophthora cactorum.</title>
        <authorList>
            <person name="Armitage A.D."/>
            <person name="Nellist C.F."/>
            <person name="Bates H."/>
            <person name="Vickerstaff R.J."/>
            <person name="Harrison R.J."/>
        </authorList>
    </citation>
    <scope>NUCLEOTIDE SEQUENCE</scope>
    <source>
        <strain evidence="1">15-7</strain>
        <strain evidence="2">P421</strain>
    </source>
</reference>
<proteinExistence type="predicted"/>
<dbReference type="Proteomes" id="UP000735874">
    <property type="component" value="Unassembled WGS sequence"/>
</dbReference>
<evidence type="ECO:0000313" key="3">
    <source>
        <dbReference type="Proteomes" id="UP000760860"/>
    </source>
</evidence>
<organism evidence="2 3">
    <name type="scientific">Phytophthora cactorum</name>
    <dbReference type="NCBI Taxonomy" id="29920"/>
    <lineage>
        <taxon>Eukaryota</taxon>
        <taxon>Sar</taxon>
        <taxon>Stramenopiles</taxon>
        <taxon>Oomycota</taxon>
        <taxon>Peronosporomycetes</taxon>
        <taxon>Peronosporales</taxon>
        <taxon>Peronosporaceae</taxon>
        <taxon>Phytophthora</taxon>
    </lineage>
</organism>
<name>A0A8T1HNL6_9STRA</name>
<gene>
    <name evidence="1" type="ORF">PC113_g23383</name>
    <name evidence="2" type="ORF">PC129_g16202</name>
</gene>
<dbReference type="AlphaFoldDB" id="A0A8T1HNL6"/>
<comment type="caution">
    <text evidence="2">The sequence shown here is derived from an EMBL/GenBank/DDBJ whole genome shotgun (WGS) entry which is preliminary data.</text>
</comment>
<dbReference type="EMBL" id="RCMG01002158">
    <property type="protein sequence ID" value="KAG2813870.1"/>
    <property type="molecule type" value="Genomic_DNA"/>
</dbReference>
<evidence type="ECO:0000313" key="1">
    <source>
        <dbReference type="EMBL" id="KAG2813870.1"/>
    </source>
</evidence>
<sequence length="306" mass="35884">MSAPVAMDQVKWPVLGPELIQPVRAANINQLVEATVLLLRVMGYRRGPAKRTLSRSASKSNRYGYLYDAAAEAELGGGNGKDDEPRYRGDPGDFVKDYIRHLSFDKADQDTTQYLEVRSHVSLNKIAKFNGKRYRSDAALQWLKRFIYEMKGTRLPQNSCCEPFSLCLGRVANSWYRQLYEKTQRRWNRLSETFLDYYCSQFDQSARAYYYSVRRKVNEPIWDFLVRINGYARTTKIRYEKGDTDAGDHVEHFLLHCGDDDEMDLIYPLQLEDIGKVEQIINRRMLDEKRKKQRDRLTTMRSRDNK</sequence>
<protein>
    <recommendedName>
        <fullName evidence="4">Retrotransposon gag domain-containing protein</fullName>
    </recommendedName>
</protein>
<dbReference type="Proteomes" id="UP000760860">
    <property type="component" value="Unassembled WGS sequence"/>
</dbReference>
<evidence type="ECO:0008006" key="4">
    <source>
        <dbReference type="Google" id="ProtNLM"/>
    </source>
</evidence>
<dbReference type="VEuPathDB" id="FungiDB:PC110_g17300"/>
<evidence type="ECO:0000313" key="2">
    <source>
        <dbReference type="EMBL" id="KAG3212842.1"/>
    </source>
</evidence>
<accession>A0A8T1HNL6</accession>